<dbReference type="Pfam" id="PF03819">
    <property type="entry name" value="MazG"/>
    <property type="match status" value="1"/>
</dbReference>
<evidence type="ECO:0000313" key="3">
    <source>
        <dbReference type="Proteomes" id="UP000192591"/>
    </source>
</evidence>
<evidence type="ECO:0000313" key="2">
    <source>
        <dbReference type="EMBL" id="OQO92518.1"/>
    </source>
</evidence>
<dbReference type="EMBL" id="MWIH01000005">
    <property type="protein sequence ID" value="OQO92518.1"/>
    <property type="molecule type" value="Genomic_DNA"/>
</dbReference>
<proteinExistence type="predicted"/>
<evidence type="ECO:0000259" key="1">
    <source>
        <dbReference type="Pfam" id="PF03819"/>
    </source>
</evidence>
<protein>
    <submittedName>
        <fullName evidence="2">Nucleoside triphosphate pyrophosphohydrolase</fullName>
    </submittedName>
</protein>
<keyword evidence="3" id="KW-1185">Reference proteome</keyword>
<dbReference type="GO" id="GO:0006950">
    <property type="term" value="P:response to stress"/>
    <property type="evidence" value="ECO:0007669"/>
    <property type="project" value="UniProtKB-ARBA"/>
</dbReference>
<dbReference type="PANTHER" id="PTHR30522">
    <property type="entry name" value="NUCLEOSIDE TRIPHOSPHATE PYROPHOSPHOHYDROLASE"/>
    <property type="match status" value="1"/>
</dbReference>
<dbReference type="GO" id="GO:0046052">
    <property type="term" value="P:UTP catabolic process"/>
    <property type="evidence" value="ECO:0007669"/>
    <property type="project" value="TreeGrafter"/>
</dbReference>
<accession>A0A1V9A646</accession>
<dbReference type="GO" id="GO:0047429">
    <property type="term" value="F:nucleoside triphosphate diphosphatase activity"/>
    <property type="evidence" value="ECO:0007669"/>
    <property type="project" value="TreeGrafter"/>
</dbReference>
<reference evidence="2 3" key="1">
    <citation type="submission" date="2017-02" db="EMBL/GenBank/DDBJ databases">
        <title>Draft genome of Saccharomonospora sp. 154.</title>
        <authorList>
            <person name="Alonso-Carmona G.S."/>
            <person name="De La Haba R."/>
            <person name="Vera-Gargallo B."/>
            <person name="Sandoval-Trujillo A.H."/>
            <person name="Ramirez-Duran N."/>
            <person name="Ventosa A."/>
        </authorList>
    </citation>
    <scope>NUCLEOTIDE SEQUENCE [LARGE SCALE GENOMIC DNA]</scope>
    <source>
        <strain evidence="2 3">LRS4.154</strain>
    </source>
</reference>
<dbReference type="GO" id="GO:0046047">
    <property type="term" value="P:TTP catabolic process"/>
    <property type="evidence" value="ECO:0007669"/>
    <property type="project" value="TreeGrafter"/>
</dbReference>
<sequence>MTSYPAEPPASAVVLVSAALPEVLPVAAWPVLASAQAVYAADDVPEATRAALGAKPAPGPEGLAQQSGVVLVATAAHDPGAEALARAGAQVLATPVPPLVRAAEVIDRLRSPGGCPWDAAQTHESLLTYLVEETYELLDALEDGDRAAVREELGDVLLQVLFHARVAAEHDTDPFDIDEVADELVGKLVSRHPHVFEGGETVHTPEHQQQRWEQLKQAEKRRDSMVDGVPLGQPAAALAGKLGQRTGRHGVPPDLFPAPDDEGGRMFRLAAAARRAGIDPEGALRATAKDFASRVRAAERTARQRGLDPARLDPDGWRACWPGD</sequence>
<gene>
    <name evidence="2" type="ORF">B1813_10015</name>
</gene>
<dbReference type="GO" id="GO:0006203">
    <property type="term" value="P:dGTP catabolic process"/>
    <property type="evidence" value="ECO:0007669"/>
    <property type="project" value="TreeGrafter"/>
</dbReference>
<dbReference type="RefSeq" id="WP_081191572.1">
    <property type="nucleotide sequence ID" value="NZ_MWIH01000005.1"/>
</dbReference>
<comment type="caution">
    <text evidence="2">The sequence shown here is derived from an EMBL/GenBank/DDBJ whole genome shotgun (WGS) entry which is preliminary data.</text>
</comment>
<dbReference type="SUPFAM" id="SSF101386">
    <property type="entry name" value="all-alpha NTP pyrophosphatases"/>
    <property type="match status" value="1"/>
</dbReference>
<dbReference type="AlphaFoldDB" id="A0A1V9A646"/>
<organism evidence="2 3">
    <name type="scientific">Saccharomonospora piscinae</name>
    <dbReference type="NCBI Taxonomy" id="687388"/>
    <lineage>
        <taxon>Bacteria</taxon>
        <taxon>Bacillati</taxon>
        <taxon>Actinomycetota</taxon>
        <taxon>Actinomycetes</taxon>
        <taxon>Pseudonocardiales</taxon>
        <taxon>Pseudonocardiaceae</taxon>
        <taxon>Saccharomonospora</taxon>
    </lineage>
</organism>
<dbReference type="GO" id="GO:0046061">
    <property type="term" value="P:dATP catabolic process"/>
    <property type="evidence" value="ECO:0007669"/>
    <property type="project" value="TreeGrafter"/>
</dbReference>
<dbReference type="STRING" id="1962155.B1813_10015"/>
<dbReference type="Proteomes" id="UP000192591">
    <property type="component" value="Unassembled WGS sequence"/>
</dbReference>
<dbReference type="CDD" id="cd11528">
    <property type="entry name" value="NTP-PPase_MazG_Nterm"/>
    <property type="match status" value="1"/>
</dbReference>
<feature type="domain" description="NTP pyrophosphohydrolase MazG-like" evidence="1">
    <location>
        <begin position="121"/>
        <end position="196"/>
    </location>
</feature>
<dbReference type="GO" id="GO:0046081">
    <property type="term" value="P:dUTP catabolic process"/>
    <property type="evidence" value="ECO:0007669"/>
    <property type="project" value="TreeGrafter"/>
</dbReference>
<dbReference type="InterPro" id="IPR048015">
    <property type="entry name" value="NTP-PPase_MazG-like_N"/>
</dbReference>
<dbReference type="PANTHER" id="PTHR30522:SF0">
    <property type="entry name" value="NUCLEOSIDE TRIPHOSPHATE PYROPHOSPHOHYDROLASE"/>
    <property type="match status" value="1"/>
</dbReference>
<dbReference type="GO" id="GO:0046076">
    <property type="term" value="P:dTTP catabolic process"/>
    <property type="evidence" value="ECO:0007669"/>
    <property type="project" value="TreeGrafter"/>
</dbReference>
<keyword evidence="2" id="KW-0378">Hydrolase</keyword>
<dbReference type="InterPro" id="IPR011551">
    <property type="entry name" value="NTP_PyrPHydrolase_MazG"/>
</dbReference>
<name>A0A1V9A646_SACPI</name>
<dbReference type="InterPro" id="IPR004518">
    <property type="entry name" value="MazG-like_dom"/>
</dbReference>
<dbReference type="Gene3D" id="1.10.287.1080">
    <property type="entry name" value="MazG-like"/>
    <property type="match status" value="2"/>
</dbReference>
<dbReference type="FunFam" id="1.10.287.1080:FF:000001">
    <property type="entry name" value="Nucleoside triphosphate pyrophosphohydrolase"/>
    <property type="match status" value="1"/>
</dbReference>